<name>A0A8S5T7Q9_9CAUD</name>
<proteinExistence type="predicted"/>
<evidence type="ECO:0000256" key="1">
    <source>
        <dbReference type="SAM" id="Phobius"/>
    </source>
</evidence>
<evidence type="ECO:0000313" key="2">
    <source>
        <dbReference type="EMBL" id="DAF58802.1"/>
    </source>
</evidence>
<keyword evidence="1" id="KW-0812">Transmembrane</keyword>
<dbReference type="EMBL" id="BK032759">
    <property type="protein sequence ID" value="DAF58802.1"/>
    <property type="molecule type" value="Genomic_DNA"/>
</dbReference>
<accession>A0A8S5T7Q9</accession>
<protein>
    <submittedName>
        <fullName evidence="2">Uncharacterized protein</fullName>
    </submittedName>
</protein>
<reference evidence="2" key="1">
    <citation type="journal article" date="2021" name="Proc. Natl. Acad. Sci. U.S.A.">
        <title>A Catalog of Tens of Thousands of Viruses from Human Metagenomes Reveals Hidden Associations with Chronic Diseases.</title>
        <authorList>
            <person name="Tisza M.J."/>
            <person name="Buck C.B."/>
        </authorList>
    </citation>
    <scope>NUCLEOTIDE SEQUENCE</scope>
    <source>
        <strain evidence="2">CtxMM9</strain>
    </source>
</reference>
<feature type="transmembrane region" description="Helical" evidence="1">
    <location>
        <begin position="16"/>
        <end position="34"/>
    </location>
</feature>
<keyword evidence="1" id="KW-0472">Membrane</keyword>
<organism evidence="2">
    <name type="scientific">Siphoviridae sp. ctxMM9</name>
    <dbReference type="NCBI Taxonomy" id="2827973"/>
    <lineage>
        <taxon>Viruses</taxon>
        <taxon>Duplodnaviria</taxon>
        <taxon>Heunggongvirae</taxon>
        <taxon>Uroviricota</taxon>
        <taxon>Caudoviricetes</taxon>
    </lineage>
</organism>
<sequence length="36" mass="4325">MLRLLQTMKRSQVKNMMVLILLNLLFHLLNVVFVRV</sequence>
<keyword evidence="1" id="KW-1133">Transmembrane helix</keyword>